<gene>
    <name evidence="1" type="ORF">BIW11_02500</name>
</gene>
<organism evidence="1 2">
    <name type="scientific">Tropilaelaps mercedesae</name>
    <dbReference type="NCBI Taxonomy" id="418985"/>
    <lineage>
        <taxon>Eukaryota</taxon>
        <taxon>Metazoa</taxon>
        <taxon>Ecdysozoa</taxon>
        <taxon>Arthropoda</taxon>
        <taxon>Chelicerata</taxon>
        <taxon>Arachnida</taxon>
        <taxon>Acari</taxon>
        <taxon>Parasitiformes</taxon>
        <taxon>Mesostigmata</taxon>
        <taxon>Gamasina</taxon>
        <taxon>Dermanyssoidea</taxon>
        <taxon>Laelapidae</taxon>
        <taxon>Tropilaelaps</taxon>
    </lineage>
</organism>
<dbReference type="AlphaFoldDB" id="A0A1V9Y246"/>
<sequence>MFRSQLKLHRFRYYGKQETQQILISALAFQQLRNCLAVYVLPAQRIVDSILPQIAFT</sequence>
<dbReference type="Proteomes" id="UP000192247">
    <property type="component" value="Unassembled WGS sequence"/>
</dbReference>
<comment type="caution">
    <text evidence="1">The sequence shown here is derived from an EMBL/GenBank/DDBJ whole genome shotgun (WGS) entry which is preliminary data.</text>
</comment>
<name>A0A1V9Y246_9ACAR</name>
<evidence type="ECO:0000313" key="2">
    <source>
        <dbReference type="Proteomes" id="UP000192247"/>
    </source>
</evidence>
<reference evidence="1 2" key="1">
    <citation type="journal article" date="2017" name="Gigascience">
        <title>Draft genome of the honey bee ectoparasitic mite, Tropilaelaps mercedesae, is shaped by the parasitic life history.</title>
        <authorList>
            <person name="Dong X."/>
            <person name="Armstrong S.D."/>
            <person name="Xia D."/>
            <person name="Makepeace B.L."/>
            <person name="Darby A.C."/>
            <person name="Kadowaki T."/>
        </authorList>
    </citation>
    <scope>NUCLEOTIDE SEQUENCE [LARGE SCALE GENOMIC DNA]</scope>
    <source>
        <strain evidence="1">Wuxi-XJTLU</strain>
    </source>
</reference>
<dbReference type="InParanoid" id="A0A1V9Y246"/>
<dbReference type="EMBL" id="MNPL01000667">
    <property type="protein sequence ID" value="OQR79814.1"/>
    <property type="molecule type" value="Genomic_DNA"/>
</dbReference>
<accession>A0A1V9Y246</accession>
<evidence type="ECO:0000313" key="1">
    <source>
        <dbReference type="EMBL" id="OQR79814.1"/>
    </source>
</evidence>
<protein>
    <submittedName>
        <fullName evidence="1">Uncharacterized protein</fullName>
    </submittedName>
</protein>
<proteinExistence type="predicted"/>
<keyword evidence="2" id="KW-1185">Reference proteome</keyword>